<dbReference type="InterPro" id="IPR011234">
    <property type="entry name" value="Fumarylacetoacetase-like_C"/>
</dbReference>
<evidence type="ECO:0000256" key="1">
    <source>
        <dbReference type="ARBA" id="ARBA00023239"/>
    </source>
</evidence>
<dbReference type="PANTHER" id="PTHR30143">
    <property type="entry name" value="ACID HYDRATASE"/>
    <property type="match status" value="1"/>
</dbReference>
<dbReference type="SUPFAM" id="SSF56529">
    <property type="entry name" value="FAH"/>
    <property type="match status" value="1"/>
</dbReference>
<name>A0A5E4VL71_9BURK</name>
<keyword evidence="4" id="KW-1185">Reference proteome</keyword>
<dbReference type="Pfam" id="PF01557">
    <property type="entry name" value="FAA_hydrolase"/>
    <property type="match status" value="1"/>
</dbReference>
<feature type="domain" description="Fumarylacetoacetase-like C-terminal" evidence="2">
    <location>
        <begin position="117"/>
        <end position="281"/>
    </location>
</feature>
<proteinExistence type="predicted"/>
<dbReference type="AlphaFoldDB" id="A0A5E4VL71"/>
<dbReference type="GO" id="GO:0008684">
    <property type="term" value="F:2-oxopent-4-enoate hydratase activity"/>
    <property type="evidence" value="ECO:0007669"/>
    <property type="project" value="UniProtKB-EC"/>
</dbReference>
<evidence type="ECO:0000259" key="2">
    <source>
        <dbReference type="Pfam" id="PF01557"/>
    </source>
</evidence>
<dbReference type="InterPro" id="IPR050772">
    <property type="entry name" value="Hydratase-Decarb/MhpD_sf"/>
</dbReference>
<dbReference type="GO" id="GO:0005737">
    <property type="term" value="C:cytoplasm"/>
    <property type="evidence" value="ECO:0007669"/>
    <property type="project" value="TreeGrafter"/>
</dbReference>
<evidence type="ECO:0000313" key="3">
    <source>
        <dbReference type="EMBL" id="VVE12526.1"/>
    </source>
</evidence>
<gene>
    <name evidence="3" type="primary">mhpD_1</name>
    <name evidence="3" type="ORF">PCO31111_02735</name>
</gene>
<dbReference type="InterPro" id="IPR036663">
    <property type="entry name" value="Fumarylacetoacetase_C_sf"/>
</dbReference>
<evidence type="ECO:0000313" key="4">
    <source>
        <dbReference type="Proteomes" id="UP000383971"/>
    </source>
</evidence>
<dbReference type="Proteomes" id="UP000383971">
    <property type="component" value="Unassembled WGS sequence"/>
</dbReference>
<keyword evidence="1 3" id="KW-0456">Lyase</keyword>
<dbReference type="Gene3D" id="3.90.850.10">
    <property type="entry name" value="Fumarylacetoacetase-like, C-terminal domain"/>
    <property type="match status" value="1"/>
</dbReference>
<dbReference type="EMBL" id="CABPSE010000008">
    <property type="protein sequence ID" value="VVE12526.1"/>
    <property type="molecule type" value="Genomic_DNA"/>
</dbReference>
<protein>
    <submittedName>
        <fullName evidence="3">2-keto-4-pentenoate hydratase</fullName>
        <ecNumber evidence="3">4.2.1.80</ecNumber>
    </submittedName>
</protein>
<dbReference type="PANTHER" id="PTHR30143:SF0">
    <property type="entry name" value="2-KETO-4-PENTENOATE HYDRATASE"/>
    <property type="match status" value="1"/>
</dbReference>
<sequence length="285" mass="30561">MRRPSPSSTNSTARASQNVTTMTIPSETIHSIARELYDARVGVYTVPYVSPRLPERDLDAAYAISAEFAALRERNLGVRRVGRKVGLTNPNVQKRVGISEPDYGVIHDDMVFQSGAVLPKSRYNRLLIEAEVAFVLKSDIFDATPERVAAAIDYVTPAFEVVDFRYDGSVGQIVDTIADNAGCSGIVVGEEKHPYGSVDLKAVEMVITGGGKEITRGVGSNVLGDPINAVLWLADTAIRTGQPLRAGEVLLSGSIGYIEPWPVDVECVATITGLGRVVASVDSKA</sequence>
<reference evidence="3 4" key="1">
    <citation type="submission" date="2019-08" db="EMBL/GenBank/DDBJ databases">
        <authorList>
            <person name="Peeters C."/>
        </authorList>
    </citation>
    <scope>NUCLEOTIDE SEQUENCE [LARGE SCALE GENOMIC DNA]</scope>
    <source>
        <strain evidence="3 4">LMG 31111</strain>
    </source>
</reference>
<dbReference type="EC" id="4.2.1.80" evidence="3"/>
<accession>A0A5E4VL71</accession>
<organism evidence="3 4">
    <name type="scientific">Pandoraea communis</name>
    <dbReference type="NCBI Taxonomy" id="2508297"/>
    <lineage>
        <taxon>Bacteria</taxon>
        <taxon>Pseudomonadati</taxon>
        <taxon>Pseudomonadota</taxon>
        <taxon>Betaproteobacteria</taxon>
        <taxon>Burkholderiales</taxon>
        <taxon>Burkholderiaceae</taxon>
        <taxon>Pandoraea</taxon>
    </lineage>
</organism>